<dbReference type="AlphaFoldDB" id="A0A0R1JRP3"/>
<proteinExistence type="predicted"/>
<keyword evidence="1" id="KW-1133">Transmembrane helix</keyword>
<dbReference type="RefSeq" id="WP_056951570.1">
    <property type="nucleotide sequence ID" value="NZ_AZDJ01000030.1"/>
</dbReference>
<dbReference type="OrthoDB" id="2326243at2"/>
<feature type="transmembrane region" description="Helical" evidence="1">
    <location>
        <begin position="39"/>
        <end position="61"/>
    </location>
</feature>
<sequence>MKKIWPTITVLWLASIAYFLIYANSPALRATVNGSGAWSIVHGIMDLVLFGGALALILHLIDRIRHPRG</sequence>
<protein>
    <submittedName>
        <fullName evidence="2">Uncharacterized protein</fullName>
    </submittedName>
</protein>
<dbReference type="PATRIC" id="fig|1291734.4.peg.102"/>
<evidence type="ECO:0000256" key="1">
    <source>
        <dbReference type="SAM" id="Phobius"/>
    </source>
</evidence>
<dbReference type="EMBL" id="AZDJ01000030">
    <property type="protein sequence ID" value="KRK70913.1"/>
    <property type="molecule type" value="Genomic_DNA"/>
</dbReference>
<keyword evidence="1" id="KW-0472">Membrane</keyword>
<name>A0A0R1JRP3_9LACO</name>
<organism evidence="2 3">
    <name type="scientific">Lacticaseibacillus nasuensis JCM 17158</name>
    <dbReference type="NCBI Taxonomy" id="1291734"/>
    <lineage>
        <taxon>Bacteria</taxon>
        <taxon>Bacillati</taxon>
        <taxon>Bacillota</taxon>
        <taxon>Bacilli</taxon>
        <taxon>Lactobacillales</taxon>
        <taxon>Lactobacillaceae</taxon>
        <taxon>Lacticaseibacillus</taxon>
    </lineage>
</organism>
<dbReference type="Proteomes" id="UP000051804">
    <property type="component" value="Unassembled WGS sequence"/>
</dbReference>
<keyword evidence="1" id="KW-0812">Transmembrane</keyword>
<comment type="caution">
    <text evidence="2">The sequence shown here is derived from an EMBL/GenBank/DDBJ whole genome shotgun (WGS) entry which is preliminary data.</text>
</comment>
<reference evidence="2 3" key="1">
    <citation type="journal article" date="2015" name="Genome Announc.">
        <title>Expanding the biotechnology potential of lactobacilli through comparative genomics of 213 strains and associated genera.</title>
        <authorList>
            <person name="Sun Z."/>
            <person name="Harris H.M."/>
            <person name="McCann A."/>
            <person name="Guo C."/>
            <person name="Argimon S."/>
            <person name="Zhang W."/>
            <person name="Yang X."/>
            <person name="Jeffery I.B."/>
            <person name="Cooney J.C."/>
            <person name="Kagawa T.F."/>
            <person name="Liu W."/>
            <person name="Song Y."/>
            <person name="Salvetti E."/>
            <person name="Wrobel A."/>
            <person name="Rasinkangas P."/>
            <person name="Parkhill J."/>
            <person name="Rea M.C."/>
            <person name="O'Sullivan O."/>
            <person name="Ritari J."/>
            <person name="Douillard F.P."/>
            <person name="Paul Ross R."/>
            <person name="Yang R."/>
            <person name="Briner A.E."/>
            <person name="Felis G.E."/>
            <person name="de Vos W.M."/>
            <person name="Barrangou R."/>
            <person name="Klaenhammer T.R."/>
            <person name="Caufield P.W."/>
            <person name="Cui Y."/>
            <person name="Zhang H."/>
            <person name="O'Toole P.W."/>
        </authorList>
    </citation>
    <scope>NUCLEOTIDE SEQUENCE [LARGE SCALE GENOMIC DNA]</scope>
    <source>
        <strain evidence="2 3">JCM 17158</strain>
    </source>
</reference>
<evidence type="ECO:0000313" key="3">
    <source>
        <dbReference type="Proteomes" id="UP000051804"/>
    </source>
</evidence>
<accession>A0A0R1JRP3</accession>
<evidence type="ECO:0000313" key="2">
    <source>
        <dbReference type="EMBL" id="KRK70913.1"/>
    </source>
</evidence>
<gene>
    <name evidence="2" type="ORF">FD02_GL000094</name>
</gene>
<keyword evidence="3" id="KW-1185">Reference proteome</keyword>